<accession>A0AAV4UUD7</accession>
<evidence type="ECO:0000313" key="2">
    <source>
        <dbReference type="Proteomes" id="UP001054837"/>
    </source>
</evidence>
<organism evidence="1 2">
    <name type="scientific">Caerostris darwini</name>
    <dbReference type="NCBI Taxonomy" id="1538125"/>
    <lineage>
        <taxon>Eukaryota</taxon>
        <taxon>Metazoa</taxon>
        <taxon>Ecdysozoa</taxon>
        <taxon>Arthropoda</taxon>
        <taxon>Chelicerata</taxon>
        <taxon>Arachnida</taxon>
        <taxon>Araneae</taxon>
        <taxon>Araneomorphae</taxon>
        <taxon>Entelegynae</taxon>
        <taxon>Araneoidea</taxon>
        <taxon>Araneidae</taxon>
        <taxon>Caerostris</taxon>
    </lineage>
</organism>
<comment type="caution">
    <text evidence="1">The sequence shown here is derived from an EMBL/GenBank/DDBJ whole genome shotgun (WGS) entry which is preliminary data.</text>
</comment>
<evidence type="ECO:0000313" key="1">
    <source>
        <dbReference type="EMBL" id="GIY61009.1"/>
    </source>
</evidence>
<dbReference type="AlphaFoldDB" id="A0AAV4UUD7"/>
<reference evidence="1 2" key="1">
    <citation type="submission" date="2021-06" db="EMBL/GenBank/DDBJ databases">
        <title>Caerostris darwini draft genome.</title>
        <authorList>
            <person name="Kono N."/>
            <person name="Arakawa K."/>
        </authorList>
    </citation>
    <scope>NUCLEOTIDE SEQUENCE [LARGE SCALE GENOMIC DNA]</scope>
</reference>
<protein>
    <submittedName>
        <fullName evidence="1">Uncharacterized protein</fullName>
    </submittedName>
</protein>
<keyword evidence="2" id="KW-1185">Reference proteome</keyword>
<gene>
    <name evidence="1" type="ORF">CDAR_128201</name>
</gene>
<dbReference type="Proteomes" id="UP001054837">
    <property type="component" value="Unassembled WGS sequence"/>
</dbReference>
<sequence>MEFSSNPLLRKYENVLFSPFAFVSSSAVGGVDSLEITSPQLFCQLYHRRYLMMSDTKFSRLAQSILNFIPIPFTKNFSPLRDINQDQVLPYRNGKLTKGRHYLEQPFQWD</sequence>
<dbReference type="EMBL" id="BPLQ01011907">
    <property type="protein sequence ID" value="GIY61009.1"/>
    <property type="molecule type" value="Genomic_DNA"/>
</dbReference>
<proteinExistence type="predicted"/>
<name>A0AAV4UUD7_9ARAC</name>